<dbReference type="AlphaFoldDB" id="A0A3G9GBE2"/>
<reference evidence="6" key="1">
    <citation type="journal article" date="2017" name="Biotechnol. Biofuels">
        <title>Evaluation of environmental bacterial communities as a factor affecting the growth of duckweed Lemna minor.</title>
        <authorList>
            <person name="Ishizawa H."/>
            <person name="Kuroda M."/>
            <person name="Morikawa M."/>
            <person name="Ike M."/>
        </authorList>
    </citation>
    <scope>NUCLEOTIDE SEQUENCE [LARGE SCALE GENOMIC DNA]</scope>
    <source>
        <strain evidence="6">H3</strain>
    </source>
</reference>
<dbReference type="OrthoDB" id="9816061at2"/>
<evidence type="ECO:0000256" key="2">
    <source>
        <dbReference type="ARBA" id="ARBA00022723"/>
    </source>
</evidence>
<protein>
    <submittedName>
        <fullName evidence="5">Copper tolerance protein</fullName>
    </submittedName>
</protein>
<keyword evidence="6" id="KW-1185">Reference proteome</keyword>
<dbReference type="EMBL" id="AP018823">
    <property type="protein sequence ID" value="BBF85188.1"/>
    <property type="molecule type" value="Genomic_DNA"/>
</dbReference>
<keyword evidence="3" id="KW-0186">Copper</keyword>
<evidence type="ECO:0000313" key="6">
    <source>
        <dbReference type="Proteomes" id="UP000198290"/>
    </source>
</evidence>
<reference evidence="5 6" key="2">
    <citation type="journal article" date="2017" name="Genome Announc.">
        <title>Draft genome sequence of Aquitalea magnusonii strain H3, a plant growth-promoting bacterium of duckweed Lemna minor.</title>
        <authorList>
            <person name="Ishizawa H."/>
            <person name="Kuroda M."/>
            <person name="Ike M."/>
        </authorList>
    </citation>
    <scope>NUCLEOTIDE SEQUENCE [LARGE SCALE GENOMIC DNA]</scope>
    <source>
        <strain evidence="5 6">H3</strain>
    </source>
</reference>
<dbReference type="PANTHER" id="PTHR38439">
    <property type="entry name" value="AURACYANIN-B"/>
    <property type="match status" value="1"/>
</dbReference>
<feature type="signal peptide" evidence="4">
    <location>
        <begin position="1"/>
        <end position="20"/>
    </location>
</feature>
<dbReference type="Proteomes" id="UP000198290">
    <property type="component" value="Chromosome"/>
</dbReference>
<dbReference type="Gene3D" id="2.60.40.420">
    <property type="entry name" value="Cupredoxins - blue copper proteins"/>
    <property type="match status" value="1"/>
</dbReference>
<organism evidence="5 6">
    <name type="scientific">Aquitalea magnusonii</name>
    <dbReference type="NCBI Taxonomy" id="332411"/>
    <lineage>
        <taxon>Bacteria</taxon>
        <taxon>Pseudomonadati</taxon>
        <taxon>Pseudomonadota</taxon>
        <taxon>Betaproteobacteria</taxon>
        <taxon>Neisseriales</taxon>
        <taxon>Chromobacteriaceae</taxon>
        <taxon>Aquitalea</taxon>
    </lineage>
</organism>
<dbReference type="KEGG" id="amah:DLM_1569"/>
<proteinExistence type="predicted"/>
<sequence length="165" mass="17953">MQYQAIFLLALLLPVGCAMAQQPHAIDGPQGFAFGQPAAAEEASRTIHVDASDKMQLQFDAMDIRAGEVVKFIVHNRGQARHEFSIGDEAFGRQHLSAMRQQMSGMAHQHHAGNVLSLEGGQTGTMVWRFAAGKGKTVLFACYIPGHFQAGMYRRHVLLPPLAAG</sequence>
<dbReference type="PANTHER" id="PTHR38439:SF3">
    <property type="entry name" value="COPPER-RESISTANT CUPROPROTEIN COPI"/>
    <property type="match status" value="1"/>
</dbReference>
<dbReference type="GO" id="GO:0046872">
    <property type="term" value="F:metal ion binding"/>
    <property type="evidence" value="ECO:0007669"/>
    <property type="project" value="UniProtKB-KW"/>
</dbReference>
<feature type="chain" id="PRO_5018007593" evidence="4">
    <location>
        <begin position="21"/>
        <end position="165"/>
    </location>
</feature>
<comment type="subcellular location">
    <subcellularLocation>
        <location evidence="1">Cell outer membrane</location>
        <topology evidence="1">Lipid-anchor</topology>
    </subcellularLocation>
</comment>
<dbReference type="InterPro" id="IPR050845">
    <property type="entry name" value="Cu-binding_ET"/>
</dbReference>
<dbReference type="InterPro" id="IPR008972">
    <property type="entry name" value="Cupredoxin"/>
</dbReference>
<name>A0A3G9GBE2_9NEIS</name>
<reference evidence="6" key="3">
    <citation type="journal article" date="2017" name="Plant Physiol. Biochem.">
        <title>Differential oxidative and antioxidative response of duckweed Lemna minor toward plant growth promoting/inhibiting bacteria.</title>
        <authorList>
            <person name="Ishizawa H."/>
            <person name="Kuroda M."/>
            <person name="Morikawa M."/>
            <person name="Ike M."/>
        </authorList>
    </citation>
    <scope>NUCLEOTIDE SEQUENCE [LARGE SCALE GENOMIC DNA]</scope>
    <source>
        <strain evidence="6">H3</strain>
    </source>
</reference>
<gene>
    <name evidence="5" type="ORF">DLM_1569</name>
</gene>
<accession>A0A3G9GBE2</accession>
<dbReference type="GO" id="GO:0009279">
    <property type="term" value="C:cell outer membrane"/>
    <property type="evidence" value="ECO:0007669"/>
    <property type="project" value="UniProtKB-SubCell"/>
</dbReference>
<dbReference type="SUPFAM" id="SSF49503">
    <property type="entry name" value="Cupredoxins"/>
    <property type="match status" value="1"/>
</dbReference>
<evidence type="ECO:0000256" key="3">
    <source>
        <dbReference type="ARBA" id="ARBA00023008"/>
    </source>
</evidence>
<keyword evidence="2" id="KW-0479">Metal-binding</keyword>
<keyword evidence="4" id="KW-0732">Signal</keyword>
<evidence type="ECO:0000313" key="5">
    <source>
        <dbReference type="EMBL" id="BBF85188.1"/>
    </source>
</evidence>
<evidence type="ECO:0000256" key="4">
    <source>
        <dbReference type="SAM" id="SignalP"/>
    </source>
</evidence>
<dbReference type="RefSeq" id="WP_089084230.1">
    <property type="nucleotide sequence ID" value="NZ_AP018823.1"/>
</dbReference>
<evidence type="ECO:0000256" key="1">
    <source>
        <dbReference type="ARBA" id="ARBA00004459"/>
    </source>
</evidence>